<evidence type="ECO:0000313" key="3">
    <source>
        <dbReference type="Proteomes" id="UP000199647"/>
    </source>
</evidence>
<dbReference type="InterPro" id="IPR007172">
    <property type="entry name" value="DUF374"/>
</dbReference>
<feature type="domain" description="DUF374" evidence="1">
    <location>
        <begin position="52"/>
        <end position="125"/>
    </location>
</feature>
<proteinExistence type="predicted"/>
<evidence type="ECO:0000259" key="1">
    <source>
        <dbReference type="Pfam" id="PF04028"/>
    </source>
</evidence>
<sequence length="235" mass="25418">MFGRLLALYLRFVRRTTRFVYEPAGSDMLAAHSPLIITSWHGQHLLISLMQARKQPLAVLVSRSDDAETTAIAARGLGLKVIRGSGGRNRRKAAKKGGAQGVLRMLGELSEGISVGQTADVPRGKARRCGLGVVTLAKLSGRPVLPAAAVTARGVTLDNWDRTRIPFPFGRGGAVTGEPIYVPADADDELLEIKRQEVEASLNAVQDRAEFLARRGRESVRESASDRRVLEKDGA</sequence>
<dbReference type="STRING" id="1855383.SAMN05216548_101190"/>
<dbReference type="AlphaFoldDB" id="A0A1H8ZNX6"/>
<dbReference type="Proteomes" id="UP000199647">
    <property type="component" value="Unassembled WGS sequence"/>
</dbReference>
<evidence type="ECO:0000313" key="2">
    <source>
        <dbReference type="EMBL" id="SEP65368.1"/>
    </source>
</evidence>
<name>A0A1H8ZNX6_9HYPH</name>
<reference evidence="2 3" key="1">
    <citation type="submission" date="2016-10" db="EMBL/GenBank/DDBJ databases">
        <authorList>
            <person name="de Groot N.N."/>
        </authorList>
    </citation>
    <scope>NUCLEOTIDE SEQUENCE [LARGE SCALE GENOMIC DNA]</scope>
    <source>
        <strain evidence="2 3">A52C2</strain>
    </source>
</reference>
<dbReference type="Pfam" id="PF04028">
    <property type="entry name" value="DUF374"/>
    <property type="match status" value="1"/>
</dbReference>
<keyword evidence="3" id="KW-1185">Reference proteome</keyword>
<dbReference type="EMBL" id="FOFG01000001">
    <property type="protein sequence ID" value="SEP65368.1"/>
    <property type="molecule type" value="Genomic_DNA"/>
</dbReference>
<gene>
    <name evidence="2" type="ORF">SAMN05216548_101190</name>
</gene>
<accession>A0A1H8ZNX6</accession>
<protein>
    <recommendedName>
        <fullName evidence="1">DUF374 domain-containing protein</fullName>
    </recommendedName>
</protein>
<dbReference type="CDD" id="cd07983">
    <property type="entry name" value="LPLAT_DUF374-like"/>
    <property type="match status" value="1"/>
</dbReference>
<organism evidence="2 3">
    <name type="scientific">Faunimonas pinastri</name>
    <dbReference type="NCBI Taxonomy" id="1855383"/>
    <lineage>
        <taxon>Bacteria</taxon>
        <taxon>Pseudomonadati</taxon>
        <taxon>Pseudomonadota</taxon>
        <taxon>Alphaproteobacteria</taxon>
        <taxon>Hyphomicrobiales</taxon>
        <taxon>Afifellaceae</taxon>
        <taxon>Faunimonas</taxon>
    </lineage>
</organism>